<feature type="transmembrane region" description="Helical" evidence="1">
    <location>
        <begin position="88"/>
        <end position="107"/>
    </location>
</feature>
<dbReference type="EMBL" id="KE361631">
    <property type="protein sequence ID" value="EPQ29396.1"/>
    <property type="molecule type" value="Genomic_DNA"/>
</dbReference>
<dbReference type="OrthoDB" id="2550114at2759"/>
<evidence type="ECO:0000313" key="2">
    <source>
        <dbReference type="EMBL" id="EPQ29396.1"/>
    </source>
</evidence>
<dbReference type="GeneID" id="19317262"/>
<gene>
    <name evidence="2" type="ORF">PFL1_03151</name>
</gene>
<feature type="transmembrane region" description="Helical" evidence="1">
    <location>
        <begin position="20"/>
        <end position="41"/>
    </location>
</feature>
<proteinExistence type="predicted"/>
<keyword evidence="1" id="KW-0812">Transmembrane</keyword>
<protein>
    <submittedName>
        <fullName evidence="2">Uncharacterized protein</fullName>
    </submittedName>
</protein>
<dbReference type="Proteomes" id="UP000053664">
    <property type="component" value="Unassembled WGS sequence"/>
</dbReference>
<dbReference type="PANTHER" id="PTHR39605">
    <property type="entry name" value="MAJOR FACILITATOR SUPERFAMILY (MFS) PROFILE DOMAIN-CONTAINING PROTEIN"/>
    <property type="match status" value="1"/>
</dbReference>
<evidence type="ECO:0000256" key="1">
    <source>
        <dbReference type="SAM" id="Phobius"/>
    </source>
</evidence>
<dbReference type="KEGG" id="pfp:PFL1_03151"/>
<dbReference type="AlphaFoldDB" id="A0A061HFJ4"/>
<name>A0A061HFJ4_9BASI</name>
<keyword evidence="1" id="KW-0472">Membrane</keyword>
<dbReference type="PANTHER" id="PTHR39605:SF1">
    <property type="entry name" value="MAJOR FACILITATOR SUPERFAMILY (MFS) PROFILE DOMAIN-CONTAINING PROTEIN"/>
    <property type="match status" value="1"/>
</dbReference>
<feature type="transmembrane region" description="Helical" evidence="1">
    <location>
        <begin position="174"/>
        <end position="193"/>
    </location>
</feature>
<reference evidence="2 3" key="1">
    <citation type="journal article" date="2013" name="Plant Cell">
        <title>The transition from a phytopathogenic smut ancestor to an anamorphic biocontrol agent deciphered by comparative whole-genome analysis.</title>
        <authorList>
            <person name="Lefebvre F."/>
            <person name="Joly D.L."/>
            <person name="Labbe C."/>
            <person name="Teichmann B."/>
            <person name="Linning R."/>
            <person name="Belzile F."/>
            <person name="Bakkeren G."/>
            <person name="Belanger R.R."/>
        </authorList>
    </citation>
    <scope>NUCLEOTIDE SEQUENCE [LARGE SCALE GENOMIC DNA]</scope>
    <source>
        <strain evidence="2 3">PF-1</strain>
    </source>
</reference>
<sequence length="232" mass="24262">MSTTRRNEDVDALASPTNPAHWYAYAAAGYLVTLSMPLLLFPRLLLILSTPRGAAGQAAIGTDAAQDAIAAIGPDLTPLERYNSYTNAIGMIAMAVLVLILTGAVPVSSSPIPDARSNGASPFRMPTLVVTTLYFAANALTAWTQAGNTAAAGAGAAAKQIDPSELGIGTYGKVIAMSHALFAFWGFAVFLFGQDVTRNAKKGGDTSAKDKSVSNWPFKNQYAAEEKSKKSS</sequence>
<organism evidence="2 3">
    <name type="scientific">Pseudozyma flocculosa PF-1</name>
    <dbReference type="NCBI Taxonomy" id="1277687"/>
    <lineage>
        <taxon>Eukaryota</taxon>
        <taxon>Fungi</taxon>
        <taxon>Dikarya</taxon>
        <taxon>Basidiomycota</taxon>
        <taxon>Ustilaginomycotina</taxon>
        <taxon>Ustilaginomycetes</taxon>
        <taxon>Ustilaginales</taxon>
        <taxon>Ustilaginaceae</taxon>
        <taxon>Pseudozyma</taxon>
    </lineage>
</organism>
<dbReference type="RefSeq" id="XP_007878858.1">
    <property type="nucleotide sequence ID" value="XM_007880667.1"/>
</dbReference>
<accession>A0A061HFJ4</accession>
<keyword evidence="1" id="KW-1133">Transmembrane helix</keyword>
<dbReference type="eggNOG" id="ENOG502S7E3">
    <property type="taxonomic scope" value="Eukaryota"/>
</dbReference>
<evidence type="ECO:0000313" key="3">
    <source>
        <dbReference type="Proteomes" id="UP000053664"/>
    </source>
</evidence>
<dbReference type="HOGENOM" id="CLU_1220480_0_0_1"/>